<dbReference type="Pfam" id="PF04545">
    <property type="entry name" value="Sigma70_r4"/>
    <property type="match status" value="1"/>
</dbReference>
<dbReference type="Pfam" id="PF04539">
    <property type="entry name" value="Sigma70_r3"/>
    <property type="match status" value="1"/>
</dbReference>
<dbReference type="InterPro" id="IPR007627">
    <property type="entry name" value="RNA_pol_sigma70_r2"/>
</dbReference>
<dbReference type="InterPro" id="IPR007624">
    <property type="entry name" value="RNA_pol_sigma70_r3"/>
</dbReference>
<protein>
    <submittedName>
        <fullName evidence="9">SigB/SigF/SigG family RNA polymerase sigma factor</fullName>
    </submittedName>
</protein>
<evidence type="ECO:0000256" key="4">
    <source>
        <dbReference type="ARBA" id="ARBA00023163"/>
    </source>
</evidence>
<dbReference type="SUPFAM" id="SSF88659">
    <property type="entry name" value="Sigma3 and sigma4 domains of RNA polymerase sigma factors"/>
    <property type="match status" value="2"/>
</dbReference>
<feature type="domain" description="RNA polymerase sigma-70 region 4" evidence="8">
    <location>
        <begin position="259"/>
        <end position="307"/>
    </location>
</feature>
<evidence type="ECO:0000313" key="9">
    <source>
        <dbReference type="EMBL" id="NUW35751.1"/>
    </source>
</evidence>
<evidence type="ECO:0000256" key="1">
    <source>
        <dbReference type="ARBA" id="ARBA00023015"/>
    </source>
</evidence>
<dbReference type="GO" id="GO:0003677">
    <property type="term" value="F:DNA binding"/>
    <property type="evidence" value="ECO:0007669"/>
    <property type="project" value="UniProtKB-KW"/>
</dbReference>
<proteinExistence type="predicted"/>
<dbReference type="Pfam" id="PF04542">
    <property type="entry name" value="Sigma70_r2"/>
    <property type="match status" value="1"/>
</dbReference>
<dbReference type="AlphaFoldDB" id="A0A7Y6ICW2"/>
<dbReference type="Gene3D" id="1.20.120.1810">
    <property type="match status" value="1"/>
</dbReference>
<feature type="domain" description="RNA polymerase sigma-70 region 2" evidence="7">
    <location>
        <begin position="90"/>
        <end position="159"/>
    </location>
</feature>
<dbReference type="Proteomes" id="UP000586042">
    <property type="component" value="Unassembled WGS sequence"/>
</dbReference>
<evidence type="ECO:0000259" key="7">
    <source>
        <dbReference type="Pfam" id="PF04542"/>
    </source>
</evidence>
<dbReference type="InterPro" id="IPR014322">
    <property type="entry name" value="RNA_pol_sigma-B/F/G"/>
</dbReference>
<keyword evidence="4" id="KW-0804">Transcription</keyword>
<sequence length="311" mass="34243">MNPLPKAGDTRASGGDGGSRSPAEGFLSRESRRASAWAFSHGRGRRHIWEKHVPLLTTTASDQLTAEDLLTRLADPSTSDLDAARIRERLVEMHEGLVNEITRRYRYRGESMDDLRQAAYVGLMKAVNGYDPSLGHEFRGYAMVTVLGEVKRHFRDRTWAVRVPRVYQERRIEINKATAELTQVLGHSPTVAELAAKLGISEEDVLLAMEASTAYSALSLDAPVGGGGDEDAAELGDLLPAQDQSLDTLLDAHAIKPLIDALPAREKNILLMRFYGNMTQSEIAQEFGISQMHVSRILRAVLTKLRAALTA</sequence>
<evidence type="ECO:0000259" key="8">
    <source>
        <dbReference type="Pfam" id="PF04545"/>
    </source>
</evidence>
<dbReference type="InterPro" id="IPR007630">
    <property type="entry name" value="RNA_pol_sigma70_r4"/>
</dbReference>
<dbReference type="GO" id="GO:0016987">
    <property type="term" value="F:sigma factor activity"/>
    <property type="evidence" value="ECO:0007669"/>
    <property type="project" value="UniProtKB-KW"/>
</dbReference>
<reference evidence="9 10" key="1">
    <citation type="submission" date="2020-06" db="EMBL/GenBank/DDBJ databases">
        <title>Nonomuraea sp. SMC257, a novel actinomycete isolated from soil.</title>
        <authorList>
            <person name="Chanama M."/>
        </authorList>
    </citation>
    <scope>NUCLEOTIDE SEQUENCE [LARGE SCALE GENOMIC DNA]</scope>
    <source>
        <strain evidence="9 10">SMC257</strain>
    </source>
</reference>
<evidence type="ECO:0000256" key="5">
    <source>
        <dbReference type="SAM" id="MobiDB-lite"/>
    </source>
</evidence>
<evidence type="ECO:0000259" key="6">
    <source>
        <dbReference type="Pfam" id="PF04539"/>
    </source>
</evidence>
<gene>
    <name evidence="9" type="ORF">HTZ77_30645</name>
</gene>
<dbReference type="PRINTS" id="PR00046">
    <property type="entry name" value="SIGMA70FCT"/>
</dbReference>
<dbReference type="GO" id="GO:0006352">
    <property type="term" value="P:DNA-templated transcription initiation"/>
    <property type="evidence" value="ECO:0007669"/>
    <property type="project" value="InterPro"/>
</dbReference>
<dbReference type="InterPro" id="IPR000943">
    <property type="entry name" value="RNA_pol_sigma70"/>
</dbReference>
<keyword evidence="2" id="KW-0731">Sigma factor</keyword>
<dbReference type="NCBIfam" id="TIGR02980">
    <property type="entry name" value="SigBFG"/>
    <property type="match status" value="1"/>
</dbReference>
<dbReference type="NCBIfam" id="TIGR02937">
    <property type="entry name" value="sigma70-ECF"/>
    <property type="match status" value="1"/>
</dbReference>
<organism evidence="9 10">
    <name type="scientific">Nonomuraea montanisoli</name>
    <dbReference type="NCBI Taxonomy" id="2741721"/>
    <lineage>
        <taxon>Bacteria</taxon>
        <taxon>Bacillati</taxon>
        <taxon>Actinomycetota</taxon>
        <taxon>Actinomycetes</taxon>
        <taxon>Streptosporangiales</taxon>
        <taxon>Streptosporangiaceae</taxon>
        <taxon>Nonomuraea</taxon>
    </lineage>
</organism>
<keyword evidence="3" id="KW-0238">DNA-binding</keyword>
<dbReference type="InterPro" id="IPR014284">
    <property type="entry name" value="RNA_pol_sigma-70_dom"/>
</dbReference>
<evidence type="ECO:0000256" key="2">
    <source>
        <dbReference type="ARBA" id="ARBA00023082"/>
    </source>
</evidence>
<dbReference type="Gene3D" id="1.20.140.160">
    <property type="match status" value="1"/>
</dbReference>
<feature type="region of interest" description="Disordered" evidence="5">
    <location>
        <begin position="1"/>
        <end position="28"/>
    </location>
</feature>
<dbReference type="EMBL" id="JABWGN010000012">
    <property type="protein sequence ID" value="NUW35751.1"/>
    <property type="molecule type" value="Genomic_DNA"/>
</dbReference>
<keyword evidence="1" id="KW-0805">Transcription regulation</keyword>
<dbReference type="InterPro" id="IPR013324">
    <property type="entry name" value="RNA_pol_sigma_r3/r4-like"/>
</dbReference>
<dbReference type="PANTHER" id="PTHR30385">
    <property type="entry name" value="SIGMA FACTOR F FLAGELLAR"/>
    <property type="match status" value="1"/>
</dbReference>
<name>A0A7Y6ICW2_9ACTN</name>
<dbReference type="CDD" id="cd06171">
    <property type="entry name" value="Sigma70_r4"/>
    <property type="match status" value="1"/>
</dbReference>
<keyword evidence="10" id="KW-1185">Reference proteome</keyword>
<dbReference type="SUPFAM" id="SSF88946">
    <property type="entry name" value="Sigma2 domain of RNA polymerase sigma factors"/>
    <property type="match status" value="1"/>
</dbReference>
<feature type="domain" description="RNA polymerase sigma-70 region 3" evidence="6">
    <location>
        <begin position="169"/>
        <end position="242"/>
    </location>
</feature>
<dbReference type="InterPro" id="IPR013325">
    <property type="entry name" value="RNA_pol_sigma_r2"/>
</dbReference>
<evidence type="ECO:0000256" key="3">
    <source>
        <dbReference type="ARBA" id="ARBA00023125"/>
    </source>
</evidence>
<accession>A0A7Y6ICW2</accession>
<comment type="caution">
    <text evidence="9">The sequence shown here is derived from an EMBL/GenBank/DDBJ whole genome shotgun (WGS) entry which is preliminary data.</text>
</comment>
<dbReference type="PANTHER" id="PTHR30385:SF4">
    <property type="entry name" value="RNA POLYMERASE SIGMA-E FACTOR"/>
    <property type="match status" value="1"/>
</dbReference>
<evidence type="ECO:0000313" key="10">
    <source>
        <dbReference type="Proteomes" id="UP000586042"/>
    </source>
</evidence>